<proteinExistence type="predicted"/>
<dbReference type="EMBL" id="CVRI01000055">
    <property type="protein sequence ID" value="CRL00981.1"/>
    <property type="molecule type" value="Genomic_DNA"/>
</dbReference>
<reference evidence="1 2" key="1">
    <citation type="submission" date="2015-04" db="EMBL/GenBank/DDBJ databases">
        <authorList>
            <person name="Syromyatnikov M.Y."/>
            <person name="Popov V.N."/>
        </authorList>
    </citation>
    <scope>NUCLEOTIDE SEQUENCE [LARGE SCALE GENOMIC DNA]</scope>
</reference>
<evidence type="ECO:0000313" key="1">
    <source>
        <dbReference type="EMBL" id="CRL00981.1"/>
    </source>
</evidence>
<keyword evidence="2" id="KW-1185">Reference proteome</keyword>
<organism evidence="1 2">
    <name type="scientific">Clunio marinus</name>
    <dbReference type="NCBI Taxonomy" id="568069"/>
    <lineage>
        <taxon>Eukaryota</taxon>
        <taxon>Metazoa</taxon>
        <taxon>Ecdysozoa</taxon>
        <taxon>Arthropoda</taxon>
        <taxon>Hexapoda</taxon>
        <taxon>Insecta</taxon>
        <taxon>Pterygota</taxon>
        <taxon>Neoptera</taxon>
        <taxon>Endopterygota</taxon>
        <taxon>Diptera</taxon>
        <taxon>Nematocera</taxon>
        <taxon>Chironomoidea</taxon>
        <taxon>Chironomidae</taxon>
        <taxon>Clunio</taxon>
    </lineage>
</organism>
<dbReference type="AlphaFoldDB" id="A0A1J1IL63"/>
<dbReference type="Proteomes" id="UP000183832">
    <property type="component" value="Unassembled WGS sequence"/>
</dbReference>
<accession>A0A1J1IL63</accession>
<gene>
    <name evidence="1" type="ORF">CLUMA_CG014737</name>
</gene>
<sequence>MIEQTKTKKTYISSSQLMKEKQQKYNLNIVWNVTQIMLKGKKMLDQISNLICIIEVLQFALHRTLSQVGGRQFALKRIYHDKMTSQSLFSEELKSV</sequence>
<protein>
    <submittedName>
        <fullName evidence="1">CLUMA_CG014737, isoform A</fullName>
    </submittedName>
</protein>
<evidence type="ECO:0000313" key="2">
    <source>
        <dbReference type="Proteomes" id="UP000183832"/>
    </source>
</evidence>
<name>A0A1J1IL63_9DIPT</name>